<dbReference type="EMBL" id="AP022587">
    <property type="protein sequence ID" value="BBY21804.1"/>
    <property type="molecule type" value="Genomic_DNA"/>
</dbReference>
<dbReference type="Pfam" id="PF04075">
    <property type="entry name" value="F420H2_quin_red"/>
    <property type="match status" value="1"/>
</dbReference>
<name>A0A7I7Q619_9MYCO</name>
<sequence>MGGIVVDDDFNRRNIEEFRANHGKLGGQFEGAPVLLLHSKGARSGEERVNPMMYLADGPRYLVFASAAGADRNPAWYHNLVAHPDAQIEVGDDLIDVHAVELHGDERDHTYAVQASRYPGFADYERKTTRTIPVLALIPVRV</sequence>
<dbReference type="InterPro" id="IPR004378">
    <property type="entry name" value="F420H2_quin_Rdtase"/>
</dbReference>
<dbReference type="PANTHER" id="PTHR39428:SF1">
    <property type="entry name" value="F420H(2)-DEPENDENT QUINONE REDUCTASE RV1261C"/>
    <property type="match status" value="1"/>
</dbReference>
<dbReference type="InterPro" id="IPR012349">
    <property type="entry name" value="Split_barrel_FMN-bd"/>
</dbReference>
<protein>
    <submittedName>
        <fullName evidence="4">Uncharacterized protein</fullName>
    </submittedName>
</protein>
<dbReference type="KEGG" id="msto:MSTO_20090"/>
<dbReference type="GO" id="GO:0005886">
    <property type="term" value="C:plasma membrane"/>
    <property type="evidence" value="ECO:0007669"/>
    <property type="project" value="TreeGrafter"/>
</dbReference>
<dbReference type="GO" id="GO:0070967">
    <property type="term" value="F:coenzyme F420 binding"/>
    <property type="evidence" value="ECO:0007669"/>
    <property type="project" value="TreeGrafter"/>
</dbReference>
<dbReference type="PANTHER" id="PTHR39428">
    <property type="entry name" value="F420H(2)-DEPENDENT QUINONE REDUCTASE RV1261C"/>
    <property type="match status" value="1"/>
</dbReference>
<dbReference type="Gene3D" id="2.30.110.10">
    <property type="entry name" value="Electron Transport, Fmn-binding Protein, Chain A"/>
    <property type="match status" value="1"/>
</dbReference>
<organism evidence="4 5">
    <name type="scientific">Mycobacterium stomatepiae</name>
    <dbReference type="NCBI Taxonomy" id="470076"/>
    <lineage>
        <taxon>Bacteria</taxon>
        <taxon>Bacillati</taxon>
        <taxon>Actinomycetota</taxon>
        <taxon>Actinomycetes</taxon>
        <taxon>Mycobacteriales</taxon>
        <taxon>Mycobacteriaceae</taxon>
        <taxon>Mycobacterium</taxon>
        <taxon>Mycobacterium simiae complex</taxon>
    </lineage>
</organism>
<dbReference type="NCBIfam" id="TIGR00026">
    <property type="entry name" value="hi_GC_TIGR00026"/>
    <property type="match status" value="1"/>
</dbReference>
<comment type="similarity">
    <text evidence="1">Belongs to the F420H(2)-dependent quinone reductase family.</text>
</comment>
<dbReference type="Proteomes" id="UP000467130">
    <property type="component" value="Chromosome"/>
</dbReference>
<evidence type="ECO:0000256" key="2">
    <source>
        <dbReference type="ARBA" id="ARBA00023002"/>
    </source>
</evidence>
<keyword evidence="2" id="KW-0560">Oxidoreductase</keyword>
<proteinExistence type="inferred from homology"/>
<evidence type="ECO:0000313" key="5">
    <source>
        <dbReference type="Proteomes" id="UP000467130"/>
    </source>
</evidence>
<evidence type="ECO:0000256" key="3">
    <source>
        <dbReference type="ARBA" id="ARBA00049106"/>
    </source>
</evidence>
<reference evidence="4 5" key="1">
    <citation type="journal article" date="2019" name="Emerg. Microbes Infect.">
        <title>Comprehensive subspecies identification of 175 nontuberculous mycobacteria species based on 7547 genomic profiles.</title>
        <authorList>
            <person name="Matsumoto Y."/>
            <person name="Kinjo T."/>
            <person name="Motooka D."/>
            <person name="Nabeya D."/>
            <person name="Jung N."/>
            <person name="Uechi K."/>
            <person name="Horii T."/>
            <person name="Iida T."/>
            <person name="Fujita J."/>
            <person name="Nakamura S."/>
        </authorList>
    </citation>
    <scope>NUCLEOTIDE SEQUENCE [LARGE SCALE GENOMIC DNA]</scope>
    <source>
        <strain evidence="4 5">JCM 17783</strain>
    </source>
</reference>
<keyword evidence="5" id="KW-1185">Reference proteome</keyword>
<evidence type="ECO:0000313" key="4">
    <source>
        <dbReference type="EMBL" id="BBY21804.1"/>
    </source>
</evidence>
<dbReference type="GO" id="GO:0016491">
    <property type="term" value="F:oxidoreductase activity"/>
    <property type="evidence" value="ECO:0007669"/>
    <property type="project" value="UniProtKB-KW"/>
</dbReference>
<evidence type="ECO:0000256" key="1">
    <source>
        <dbReference type="ARBA" id="ARBA00008710"/>
    </source>
</evidence>
<gene>
    <name evidence="4" type="ORF">MSTO_20090</name>
</gene>
<comment type="catalytic activity">
    <reaction evidence="3">
        <text>oxidized coenzyme F420-(gamma-L-Glu)(n) + a quinol + H(+) = reduced coenzyme F420-(gamma-L-Glu)(n) + a quinone</text>
        <dbReference type="Rhea" id="RHEA:39663"/>
        <dbReference type="Rhea" id="RHEA-COMP:12939"/>
        <dbReference type="Rhea" id="RHEA-COMP:14378"/>
        <dbReference type="ChEBI" id="CHEBI:15378"/>
        <dbReference type="ChEBI" id="CHEBI:24646"/>
        <dbReference type="ChEBI" id="CHEBI:132124"/>
        <dbReference type="ChEBI" id="CHEBI:133980"/>
        <dbReference type="ChEBI" id="CHEBI:139511"/>
    </reaction>
</comment>
<accession>A0A7I7Q619</accession>
<dbReference type="AlphaFoldDB" id="A0A7I7Q619"/>